<dbReference type="InterPro" id="IPR031167">
    <property type="entry name" value="G_OBG"/>
</dbReference>
<dbReference type="GO" id="GO:0005525">
    <property type="term" value="F:GTP binding"/>
    <property type="evidence" value="ECO:0007669"/>
    <property type="project" value="InterPro"/>
</dbReference>
<name>A0A4D9D3G0_9STRA</name>
<dbReference type="PROSITE" id="PS51710">
    <property type="entry name" value="G_OBG"/>
    <property type="match status" value="1"/>
</dbReference>
<organism evidence="3 4">
    <name type="scientific">Nannochloropsis salina CCMP1776</name>
    <dbReference type="NCBI Taxonomy" id="1027361"/>
    <lineage>
        <taxon>Eukaryota</taxon>
        <taxon>Sar</taxon>
        <taxon>Stramenopiles</taxon>
        <taxon>Ochrophyta</taxon>
        <taxon>Eustigmatophyceae</taxon>
        <taxon>Eustigmatales</taxon>
        <taxon>Monodopsidaceae</taxon>
        <taxon>Microchloropsis</taxon>
        <taxon>Microchloropsis salina</taxon>
    </lineage>
</organism>
<dbReference type="GO" id="GO:0003924">
    <property type="term" value="F:GTPase activity"/>
    <property type="evidence" value="ECO:0007669"/>
    <property type="project" value="InterPro"/>
</dbReference>
<evidence type="ECO:0000259" key="2">
    <source>
        <dbReference type="PROSITE" id="PS51710"/>
    </source>
</evidence>
<proteinExistence type="predicted"/>
<dbReference type="InterPro" id="IPR045086">
    <property type="entry name" value="OBG_GTPase"/>
</dbReference>
<accession>A0A4D9D3G0</accession>
<dbReference type="Proteomes" id="UP000355283">
    <property type="component" value="Unassembled WGS sequence"/>
</dbReference>
<sequence>MIRRSSGEENIAVAAEKVGYPRTPPFFPPSLPPSLPPPLRAPSHVQRCRVLVHVVNGDSPDPVGDYTAINQELALFNPKLAEKPQVVVLNKIDLISTEVRARVEQELKEVIPHTRFMSISAMKKTNTGELMHRVWKMLRVVKEEEGDLLDGEVPVPLDEESYRMSYQIITDPKFPGQFRVVGREEGGREGGREGGK</sequence>
<reference evidence="3 4" key="1">
    <citation type="submission" date="2019-01" db="EMBL/GenBank/DDBJ databases">
        <title>Nuclear Genome Assembly of the Microalgal Biofuel strain Nannochloropsis salina CCMP1776.</title>
        <authorList>
            <person name="Hovde B."/>
        </authorList>
    </citation>
    <scope>NUCLEOTIDE SEQUENCE [LARGE SCALE GENOMIC DNA]</scope>
    <source>
        <strain evidence="3 4">CCMP1776</strain>
    </source>
</reference>
<comment type="caution">
    <text evidence="3">The sequence shown here is derived from an EMBL/GenBank/DDBJ whole genome shotgun (WGS) entry which is preliminary data.</text>
</comment>
<dbReference type="GO" id="GO:0005739">
    <property type="term" value="C:mitochondrion"/>
    <property type="evidence" value="ECO:0007669"/>
    <property type="project" value="TreeGrafter"/>
</dbReference>
<dbReference type="InterPro" id="IPR027417">
    <property type="entry name" value="P-loop_NTPase"/>
</dbReference>
<dbReference type="AlphaFoldDB" id="A0A4D9D3G0"/>
<keyword evidence="4" id="KW-1185">Reference proteome</keyword>
<dbReference type="PANTHER" id="PTHR11702:SF44">
    <property type="entry name" value="GTP-BINDING PROTEIN OBGC, CHLOROPLASTIC"/>
    <property type="match status" value="1"/>
</dbReference>
<protein>
    <recommendedName>
        <fullName evidence="2">OBG-type G domain-containing protein</fullName>
    </recommendedName>
</protein>
<dbReference type="SUPFAM" id="SSF52540">
    <property type="entry name" value="P-loop containing nucleoside triphosphate hydrolases"/>
    <property type="match status" value="1"/>
</dbReference>
<dbReference type="Gene3D" id="3.40.50.300">
    <property type="entry name" value="P-loop containing nucleotide triphosphate hydrolases"/>
    <property type="match status" value="1"/>
</dbReference>
<dbReference type="PANTHER" id="PTHR11702">
    <property type="entry name" value="DEVELOPMENTALLY REGULATED GTP-BINDING PROTEIN-RELATED"/>
    <property type="match status" value="1"/>
</dbReference>
<feature type="domain" description="OBG-type G" evidence="2">
    <location>
        <begin position="43"/>
        <end position="139"/>
    </location>
</feature>
<gene>
    <name evidence="3" type="ORF">NSK_003949</name>
</gene>
<evidence type="ECO:0000256" key="1">
    <source>
        <dbReference type="ARBA" id="ARBA00022741"/>
    </source>
</evidence>
<keyword evidence="1" id="KW-0547">Nucleotide-binding</keyword>
<evidence type="ECO:0000313" key="4">
    <source>
        <dbReference type="Proteomes" id="UP000355283"/>
    </source>
</evidence>
<dbReference type="OrthoDB" id="347018at2759"/>
<evidence type="ECO:0000313" key="3">
    <source>
        <dbReference type="EMBL" id="TFJ84917.1"/>
    </source>
</evidence>
<dbReference type="EMBL" id="SDOX01000017">
    <property type="protein sequence ID" value="TFJ84917.1"/>
    <property type="molecule type" value="Genomic_DNA"/>
</dbReference>